<feature type="compositionally biased region" description="Acidic residues" evidence="1">
    <location>
        <begin position="45"/>
        <end position="68"/>
    </location>
</feature>
<proteinExistence type="predicted"/>
<name>A0AAV7Q926_PLEWA</name>
<dbReference type="EMBL" id="JANPWB010000010">
    <property type="protein sequence ID" value="KAJ1135722.1"/>
    <property type="molecule type" value="Genomic_DNA"/>
</dbReference>
<gene>
    <name evidence="2" type="ORF">NDU88_002157</name>
</gene>
<dbReference type="AlphaFoldDB" id="A0AAV7Q926"/>
<protein>
    <submittedName>
        <fullName evidence="2">Uncharacterized protein</fullName>
    </submittedName>
</protein>
<keyword evidence="3" id="KW-1185">Reference proteome</keyword>
<accession>A0AAV7Q926</accession>
<dbReference type="Proteomes" id="UP001066276">
    <property type="component" value="Chromosome 6"/>
</dbReference>
<organism evidence="2 3">
    <name type="scientific">Pleurodeles waltl</name>
    <name type="common">Iberian ribbed newt</name>
    <dbReference type="NCBI Taxonomy" id="8319"/>
    <lineage>
        <taxon>Eukaryota</taxon>
        <taxon>Metazoa</taxon>
        <taxon>Chordata</taxon>
        <taxon>Craniata</taxon>
        <taxon>Vertebrata</taxon>
        <taxon>Euteleostomi</taxon>
        <taxon>Amphibia</taxon>
        <taxon>Batrachia</taxon>
        <taxon>Caudata</taxon>
        <taxon>Salamandroidea</taxon>
        <taxon>Salamandridae</taxon>
        <taxon>Pleurodelinae</taxon>
        <taxon>Pleurodeles</taxon>
    </lineage>
</organism>
<evidence type="ECO:0000256" key="1">
    <source>
        <dbReference type="SAM" id="MobiDB-lite"/>
    </source>
</evidence>
<feature type="region of interest" description="Disordered" evidence="1">
    <location>
        <begin position="38"/>
        <end position="83"/>
    </location>
</feature>
<reference evidence="2" key="1">
    <citation type="journal article" date="2022" name="bioRxiv">
        <title>Sequencing and chromosome-scale assembly of the giantPleurodeles waltlgenome.</title>
        <authorList>
            <person name="Brown T."/>
            <person name="Elewa A."/>
            <person name="Iarovenko S."/>
            <person name="Subramanian E."/>
            <person name="Araus A.J."/>
            <person name="Petzold A."/>
            <person name="Susuki M."/>
            <person name="Suzuki K.-i.T."/>
            <person name="Hayashi T."/>
            <person name="Toyoda A."/>
            <person name="Oliveira C."/>
            <person name="Osipova E."/>
            <person name="Leigh N.D."/>
            <person name="Simon A."/>
            <person name="Yun M.H."/>
        </authorList>
    </citation>
    <scope>NUCLEOTIDE SEQUENCE</scope>
    <source>
        <strain evidence="2">20211129_DDA</strain>
        <tissue evidence="2">Liver</tissue>
    </source>
</reference>
<comment type="caution">
    <text evidence="2">The sequence shown here is derived from an EMBL/GenBank/DDBJ whole genome shotgun (WGS) entry which is preliminary data.</text>
</comment>
<evidence type="ECO:0000313" key="2">
    <source>
        <dbReference type="EMBL" id="KAJ1135722.1"/>
    </source>
</evidence>
<evidence type="ECO:0000313" key="3">
    <source>
        <dbReference type="Proteomes" id="UP001066276"/>
    </source>
</evidence>
<sequence length="83" mass="9109">MEMELCNFDILGRAELLKLYMQRGIKSETKATKLDVLSGGAEVEATSEEEFDDSDEEEGAQTGDDEVELPGKTNLDPVDPQDA</sequence>